<accession>A0ABU1N5M6</accession>
<dbReference type="Gene3D" id="1.10.10.10">
    <property type="entry name" value="Winged helix-like DNA-binding domain superfamily/Winged helix DNA-binding domain"/>
    <property type="match status" value="1"/>
</dbReference>
<organism evidence="2 3">
    <name type="scientific">Caulobacter rhizosphaerae</name>
    <dbReference type="NCBI Taxonomy" id="2010972"/>
    <lineage>
        <taxon>Bacteria</taxon>
        <taxon>Pseudomonadati</taxon>
        <taxon>Pseudomonadota</taxon>
        <taxon>Alphaproteobacteria</taxon>
        <taxon>Caulobacterales</taxon>
        <taxon>Caulobacteraceae</taxon>
        <taxon>Caulobacter</taxon>
    </lineage>
</organism>
<evidence type="ECO:0000313" key="2">
    <source>
        <dbReference type="EMBL" id="MDR6533751.1"/>
    </source>
</evidence>
<sequence>MSKPLEVPFAATLHVRDTCLCLHAQRAARALARRFDQALAPFEITSGQFSLLMSLNRPEPPTIGSVAGLLAMDRTTLTANLKPLERRGLMTVGVDPRDRRSRRLALTQAGMALLARALPVWTQTHAEVEAGLPLGGGDALRAGLLALA</sequence>
<proteinExistence type="predicted"/>
<dbReference type="Proteomes" id="UP001262754">
    <property type="component" value="Unassembled WGS sequence"/>
</dbReference>
<comment type="caution">
    <text evidence="2">The sequence shown here is derived from an EMBL/GenBank/DDBJ whole genome shotgun (WGS) entry which is preliminary data.</text>
</comment>
<dbReference type="InterPro" id="IPR036390">
    <property type="entry name" value="WH_DNA-bd_sf"/>
</dbReference>
<evidence type="ECO:0000259" key="1">
    <source>
        <dbReference type="PROSITE" id="PS50995"/>
    </source>
</evidence>
<feature type="domain" description="HTH marR-type" evidence="1">
    <location>
        <begin position="17"/>
        <end position="148"/>
    </location>
</feature>
<protein>
    <submittedName>
        <fullName evidence="2">DNA-binding MarR family transcriptional regulator</fullName>
    </submittedName>
</protein>
<dbReference type="GO" id="GO:0003677">
    <property type="term" value="F:DNA binding"/>
    <property type="evidence" value="ECO:0007669"/>
    <property type="project" value="UniProtKB-KW"/>
</dbReference>
<keyword evidence="2" id="KW-0238">DNA-binding</keyword>
<dbReference type="SMART" id="SM00347">
    <property type="entry name" value="HTH_MARR"/>
    <property type="match status" value="1"/>
</dbReference>
<dbReference type="PANTHER" id="PTHR33164:SF105">
    <property type="entry name" value="TRANSCRIPTIONAL REPRESSOR PROTEIN-RELATED"/>
    <property type="match status" value="1"/>
</dbReference>
<dbReference type="Pfam" id="PF01047">
    <property type="entry name" value="MarR"/>
    <property type="match status" value="1"/>
</dbReference>
<dbReference type="SUPFAM" id="SSF46785">
    <property type="entry name" value="Winged helix' DNA-binding domain"/>
    <property type="match status" value="1"/>
</dbReference>
<dbReference type="InterPro" id="IPR000835">
    <property type="entry name" value="HTH_MarR-typ"/>
</dbReference>
<dbReference type="InterPro" id="IPR036388">
    <property type="entry name" value="WH-like_DNA-bd_sf"/>
</dbReference>
<evidence type="ECO:0000313" key="3">
    <source>
        <dbReference type="Proteomes" id="UP001262754"/>
    </source>
</evidence>
<dbReference type="PROSITE" id="PS50995">
    <property type="entry name" value="HTH_MARR_2"/>
    <property type="match status" value="1"/>
</dbReference>
<gene>
    <name evidence="2" type="ORF">J2800_004521</name>
</gene>
<dbReference type="RefSeq" id="WP_310034697.1">
    <property type="nucleotide sequence ID" value="NZ_JAVDRL010000014.1"/>
</dbReference>
<keyword evidence="3" id="KW-1185">Reference proteome</keyword>
<name>A0ABU1N5M6_9CAUL</name>
<dbReference type="PANTHER" id="PTHR33164">
    <property type="entry name" value="TRANSCRIPTIONAL REGULATOR, MARR FAMILY"/>
    <property type="match status" value="1"/>
</dbReference>
<dbReference type="InterPro" id="IPR039422">
    <property type="entry name" value="MarR/SlyA-like"/>
</dbReference>
<dbReference type="EMBL" id="JAVDRL010000014">
    <property type="protein sequence ID" value="MDR6533751.1"/>
    <property type="molecule type" value="Genomic_DNA"/>
</dbReference>
<reference evidence="2 3" key="1">
    <citation type="submission" date="2023-07" db="EMBL/GenBank/DDBJ databases">
        <title>Sorghum-associated microbial communities from plants grown in Nebraska, USA.</title>
        <authorList>
            <person name="Schachtman D."/>
        </authorList>
    </citation>
    <scope>NUCLEOTIDE SEQUENCE [LARGE SCALE GENOMIC DNA]</scope>
    <source>
        <strain evidence="2 3">DS2154</strain>
    </source>
</reference>